<evidence type="ECO:0000256" key="2">
    <source>
        <dbReference type="ARBA" id="ARBA00008114"/>
    </source>
</evidence>
<feature type="transmembrane region" description="Helical" evidence="7">
    <location>
        <begin position="24"/>
        <end position="46"/>
    </location>
</feature>
<evidence type="ECO:0000256" key="4">
    <source>
        <dbReference type="ARBA" id="ARBA00022692"/>
    </source>
</evidence>
<feature type="transmembrane region" description="Helical" evidence="7">
    <location>
        <begin position="169"/>
        <end position="188"/>
    </location>
</feature>
<feature type="domain" description="Cation efflux protein cytoplasmic" evidence="9">
    <location>
        <begin position="227"/>
        <end position="300"/>
    </location>
</feature>
<dbReference type="Pfam" id="PF01545">
    <property type="entry name" value="Cation_efflux"/>
    <property type="match status" value="1"/>
</dbReference>
<organism evidence="10 11">
    <name type="scientific">Gordonia rhizosphera NBRC 16068</name>
    <dbReference type="NCBI Taxonomy" id="1108045"/>
    <lineage>
        <taxon>Bacteria</taxon>
        <taxon>Bacillati</taxon>
        <taxon>Actinomycetota</taxon>
        <taxon>Actinomycetes</taxon>
        <taxon>Mycobacteriales</taxon>
        <taxon>Gordoniaceae</taxon>
        <taxon>Gordonia</taxon>
    </lineage>
</organism>
<feature type="transmembrane region" description="Helical" evidence="7">
    <location>
        <begin position="126"/>
        <end position="148"/>
    </location>
</feature>
<dbReference type="InterPro" id="IPR050291">
    <property type="entry name" value="CDF_Transporter"/>
</dbReference>
<gene>
    <name evidence="10" type="ORF">GORHZ_107_00050</name>
</gene>
<evidence type="ECO:0000256" key="1">
    <source>
        <dbReference type="ARBA" id="ARBA00004141"/>
    </source>
</evidence>
<sequence length="313" mass="33785">MDEGVGATMPAQTDDQKNHDLSRYAVLSIVTSIVVIAMKMAAWWVTGSVGLLSDAAESLVNLVAAIGAFIALRVAARPADHSHNFGHTKAEYFSAVFEGVMIVLAAVVIIATAVDRFIHPRELESVGIGLLISIVATTLNGAVGVLLLRTGKKHRSLTLEADGKHLLTDVWTTVGVVVGVFLVAVTGWLPLDPIIAIAVAVNILVVGAGLVRRSGSGLMDSALPAGERAGIDAVLNRYRRQGIDFHDIRTRESGRQQFLQMHMLVPGEWSVQRAHDVSEEVETELRGDFGHLAITIHVEPLDDPRAYETWRLD</sequence>
<evidence type="ECO:0000259" key="8">
    <source>
        <dbReference type="Pfam" id="PF01545"/>
    </source>
</evidence>
<dbReference type="GO" id="GO:0015086">
    <property type="term" value="F:cadmium ion transmembrane transporter activity"/>
    <property type="evidence" value="ECO:0007669"/>
    <property type="project" value="TreeGrafter"/>
</dbReference>
<keyword evidence="5 7" id="KW-1133">Transmembrane helix</keyword>
<feature type="domain" description="Cation efflux protein transmembrane" evidence="8">
    <location>
        <begin position="26"/>
        <end position="219"/>
    </location>
</feature>
<dbReference type="InterPro" id="IPR036837">
    <property type="entry name" value="Cation_efflux_CTD_sf"/>
</dbReference>
<dbReference type="Gene3D" id="3.30.70.1350">
    <property type="entry name" value="Cation efflux protein, cytoplasmic domain"/>
    <property type="match status" value="1"/>
</dbReference>
<keyword evidence="11" id="KW-1185">Reference proteome</keyword>
<comment type="subcellular location">
    <subcellularLocation>
        <location evidence="1">Membrane</location>
        <topology evidence="1">Multi-pass membrane protein</topology>
    </subcellularLocation>
</comment>
<dbReference type="Pfam" id="PF16916">
    <property type="entry name" value="ZT_dimer"/>
    <property type="match status" value="1"/>
</dbReference>
<dbReference type="STRING" id="1108045.GORHZ_107_00050"/>
<dbReference type="SUPFAM" id="SSF160240">
    <property type="entry name" value="Cation efflux protein cytoplasmic domain-like"/>
    <property type="match status" value="1"/>
</dbReference>
<evidence type="ECO:0000256" key="5">
    <source>
        <dbReference type="ARBA" id="ARBA00022989"/>
    </source>
</evidence>
<dbReference type="EMBL" id="BAHC01000107">
    <property type="protein sequence ID" value="GAB90560.1"/>
    <property type="molecule type" value="Genomic_DNA"/>
</dbReference>
<dbReference type="GO" id="GO:0015341">
    <property type="term" value="F:zinc efflux antiporter activity"/>
    <property type="evidence" value="ECO:0007669"/>
    <property type="project" value="TreeGrafter"/>
</dbReference>
<dbReference type="Gene3D" id="1.20.1510.10">
    <property type="entry name" value="Cation efflux protein transmembrane domain"/>
    <property type="match status" value="1"/>
</dbReference>
<proteinExistence type="inferred from homology"/>
<dbReference type="Proteomes" id="UP000008363">
    <property type="component" value="Unassembled WGS sequence"/>
</dbReference>
<comment type="caution">
    <text evidence="10">The sequence shown here is derived from an EMBL/GenBank/DDBJ whole genome shotgun (WGS) entry which is preliminary data.</text>
</comment>
<comment type="similarity">
    <text evidence="2">Belongs to the cation diffusion facilitator (CDF) transporter (TC 2.A.4) family.</text>
</comment>
<evidence type="ECO:0000259" key="9">
    <source>
        <dbReference type="Pfam" id="PF16916"/>
    </source>
</evidence>
<dbReference type="PANTHER" id="PTHR43840:SF15">
    <property type="entry name" value="MITOCHONDRIAL METAL TRANSPORTER 1-RELATED"/>
    <property type="match status" value="1"/>
</dbReference>
<dbReference type="GO" id="GO:0015093">
    <property type="term" value="F:ferrous iron transmembrane transporter activity"/>
    <property type="evidence" value="ECO:0007669"/>
    <property type="project" value="TreeGrafter"/>
</dbReference>
<evidence type="ECO:0000313" key="11">
    <source>
        <dbReference type="Proteomes" id="UP000008363"/>
    </source>
</evidence>
<dbReference type="GO" id="GO:0005886">
    <property type="term" value="C:plasma membrane"/>
    <property type="evidence" value="ECO:0007669"/>
    <property type="project" value="TreeGrafter"/>
</dbReference>
<keyword evidence="3" id="KW-0813">Transport</keyword>
<protein>
    <submittedName>
        <fullName evidence="10">Cation efflux family protein</fullName>
    </submittedName>
</protein>
<dbReference type="eggNOG" id="COG0053">
    <property type="taxonomic scope" value="Bacteria"/>
</dbReference>
<dbReference type="PANTHER" id="PTHR43840">
    <property type="entry name" value="MITOCHONDRIAL METAL TRANSPORTER 1-RELATED"/>
    <property type="match status" value="1"/>
</dbReference>
<feature type="transmembrane region" description="Helical" evidence="7">
    <location>
        <begin position="194"/>
        <end position="211"/>
    </location>
</feature>
<dbReference type="InterPro" id="IPR027469">
    <property type="entry name" value="Cation_efflux_TMD_sf"/>
</dbReference>
<dbReference type="AlphaFoldDB" id="K6VUH9"/>
<evidence type="ECO:0000256" key="6">
    <source>
        <dbReference type="ARBA" id="ARBA00023136"/>
    </source>
</evidence>
<evidence type="ECO:0000256" key="7">
    <source>
        <dbReference type="SAM" id="Phobius"/>
    </source>
</evidence>
<dbReference type="SUPFAM" id="SSF161111">
    <property type="entry name" value="Cation efflux protein transmembrane domain-like"/>
    <property type="match status" value="1"/>
</dbReference>
<dbReference type="InterPro" id="IPR002524">
    <property type="entry name" value="Cation_efflux"/>
</dbReference>
<keyword evidence="6 7" id="KW-0472">Membrane</keyword>
<accession>K6VUH9</accession>
<name>K6VUH9_9ACTN</name>
<reference evidence="10 11" key="1">
    <citation type="submission" date="2012-08" db="EMBL/GenBank/DDBJ databases">
        <title>Whole genome shotgun sequence of Gordonia rhizosphera NBRC 16068.</title>
        <authorList>
            <person name="Takarada H."/>
            <person name="Isaki S."/>
            <person name="Hosoyama A."/>
            <person name="Tsuchikane K."/>
            <person name="Katsumata H."/>
            <person name="Baba S."/>
            <person name="Ohji S."/>
            <person name="Yamazaki S."/>
            <person name="Fujita N."/>
        </authorList>
    </citation>
    <scope>NUCLEOTIDE SEQUENCE [LARGE SCALE GENOMIC DNA]</scope>
    <source>
        <strain evidence="10 11">NBRC 16068</strain>
    </source>
</reference>
<keyword evidence="4 7" id="KW-0812">Transmembrane</keyword>
<feature type="transmembrane region" description="Helical" evidence="7">
    <location>
        <begin position="58"/>
        <end position="75"/>
    </location>
</feature>
<evidence type="ECO:0000313" key="10">
    <source>
        <dbReference type="EMBL" id="GAB90560.1"/>
    </source>
</evidence>
<evidence type="ECO:0000256" key="3">
    <source>
        <dbReference type="ARBA" id="ARBA00022448"/>
    </source>
</evidence>
<dbReference type="NCBIfam" id="TIGR01297">
    <property type="entry name" value="CDF"/>
    <property type="match status" value="1"/>
</dbReference>
<dbReference type="InterPro" id="IPR027470">
    <property type="entry name" value="Cation_efflux_CTD"/>
</dbReference>
<dbReference type="GO" id="GO:0006882">
    <property type="term" value="P:intracellular zinc ion homeostasis"/>
    <property type="evidence" value="ECO:0007669"/>
    <property type="project" value="TreeGrafter"/>
</dbReference>
<feature type="transmembrane region" description="Helical" evidence="7">
    <location>
        <begin position="95"/>
        <end position="114"/>
    </location>
</feature>
<dbReference type="InterPro" id="IPR058533">
    <property type="entry name" value="Cation_efflux_TM"/>
</dbReference>